<dbReference type="RefSeq" id="WP_089029158.1">
    <property type="nucleotide sequence ID" value="NZ_JAENHK010000005.1"/>
</dbReference>
<organism evidence="2 3">
    <name type="scientific">Chryseobacterium paridis</name>
    <dbReference type="NCBI Taxonomy" id="2800328"/>
    <lineage>
        <taxon>Bacteria</taxon>
        <taxon>Pseudomonadati</taxon>
        <taxon>Bacteroidota</taxon>
        <taxon>Flavobacteriia</taxon>
        <taxon>Flavobacteriales</taxon>
        <taxon>Weeksellaceae</taxon>
        <taxon>Chryseobacterium group</taxon>
        <taxon>Chryseobacterium</taxon>
    </lineage>
</organism>
<accession>A0ABS1FS47</accession>
<dbReference type="InterPro" id="IPR010693">
    <property type="entry name" value="Divergent_4Fe-4S_mono-cluster"/>
</dbReference>
<evidence type="ECO:0000259" key="1">
    <source>
        <dbReference type="Pfam" id="PF06902"/>
    </source>
</evidence>
<protein>
    <submittedName>
        <fullName evidence="2">(4Fe-4S)-binding protein</fullName>
    </submittedName>
</protein>
<comment type="caution">
    <text evidence="2">The sequence shown here is derived from an EMBL/GenBank/DDBJ whole genome shotgun (WGS) entry which is preliminary data.</text>
</comment>
<dbReference type="EMBL" id="JAENHK010000005">
    <property type="protein sequence ID" value="MBK1895245.1"/>
    <property type="molecule type" value="Genomic_DNA"/>
</dbReference>
<gene>
    <name evidence="2" type="ORF">JHL15_05675</name>
</gene>
<reference evidence="3" key="1">
    <citation type="submission" date="2021-01" db="EMBL/GenBank/DDBJ databases">
        <title>Genome public.</title>
        <authorList>
            <person name="Liu C."/>
            <person name="Sun Q."/>
        </authorList>
    </citation>
    <scope>NUCLEOTIDE SEQUENCE [LARGE SCALE GENOMIC DNA]</scope>
    <source>
        <strain evidence="3">YIM B02567</strain>
    </source>
</reference>
<proteinExistence type="predicted"/>
<dbReference type="Pfam" id="PF06902">
    <property type="entry name" value="Fer4_19"/>
    <property type="match status" value="1"/>
</dbReference>
<feature type="domain" description="Divergent 4Fe-4S mono-cluster" evidence="1">
    <location>
        <begin position="6"/>
        <end position="66"/>
    </location>
</feature>
<name>A0ABS1FS47_9FLAO</name>
<evidence type="ECO:0000313" key="3">
    <source>
        <dbReference type="Proteomes" id="UP000628669"/>
    </source>
</evidence>
<evidence type="ECO:0000313" key="2">
    <source>
        <dbReference type="EMBL" id="MBK1895245.1"/>
    </source>
</evidence>
<dbReference type="Proteomes" id="UP000628669">
    <property type="component" value="Unassembled WGS sequence"/>
</dbReference>
<sequence length="72" mass="8369">METHEYNNGDLAVIWMPKKCIHSTMCVKLLPKVYNPKDRPWIKVENATTQELIDQIEQCPSGALSYKFNTEK</sequence>
<keyword evidence="3" id="KW-1185">Reference proteome</keyword>